<dbReference type="Proteomes" id="UP000887576">
    <property type="component" value="Unplaced"/>
</dbReference>
<evidence type="ECO:0000313" key="2">
    <source>
        <dbReference type="WBParaSite" id="JU765_v2.g6959.t1"/>
    </source>
</evidence>
<name>A0AC34RHT1_9BILA</name>
<protein>
    <submittedName>
        <fullName evidence="2">Prostaglandin E synthase 2</fullName>
    </submittedName>
</protein>
<proteinExistence type="predicted"/>
<accession>A0AC34RHT1</accession>
<sequence length="346" mass="39882">MWSRRILGAGGALLGSVLLVKEEKPTWRVEYPKLLNENGERLSRKVINEQDKTNLGLRLYQYQSCPYCCKVRAMLDYYGFSYEIIEVNPITKKEMKKLGTSYNKVPVLSSRQTESPLVESSLIVSVLETFLTLPKRKLEECINFYPVIEGTNPENGKPQLVYPNKYFIMAEDAIKSQEQLQSAREEREWREWIDEHFIHVISPLVYRTWADALDTFRCFSKTGNWEELFSSWERYLAIYMGAMAMFVISKRLKKRHNIEDEKQAMLDALNKWISGKGPSRKFMGGNEPNLADLSLYGAINSFVGCRAFQEVREQTNIGEWYDAVHQAVIQKQGRSKVAAKSAALAT</sequence>
<dbReference type="WBParaSite" id="JU765_v2.g6959.t1">
    <property type="protein sequence ID" value="JU765_v2.g6959.t1"/>
    <property type="gene ID" value="JU765_v2.g6959"/>
</dbReference>
<reference evidence="2" key="1">
    <citation type="submission" date="2022-11" db="UniProtKB">
        <authorList>
            <consortium name="WormBaseParasite"/>
        </authorList>
    </citation>
    <scope>IDENTIFICATION</scope>
</reference>
<organism evidence="1 2">
    <name type="scientific">Panagrolaimus sp. JU765</name>
    <dbReference type="NCBI Taxonomy" id="591449"/>
    <lineage>
        <taxon>Eukaryota</taxon>
        <taxon>Metazoa</taxon>
        <taxon>Ecdysozoa</taxon>
        <taxon>Nematoda</taxon>
        <taxon>Chromadorea</taxon>
        <taxon>Rhabditida</taxon>
        <taxon>Tylenchina</taxon>
        <taxon>Panagrolaimomorpha</taxon>
        <taxon>Panagrolaimoidea</taxon>
        <taxon>Panagrolaimidae</taxon>
        <taxon>Panagrolaimus</taxon>
    </lineage>
</organism>
<evidence type="ECO:0000313" key="1">
    <source>
        <dbReference type="Proteomes" id="UP000887576"/>
    </source>
</evidence>